<dbReference type="PANTHER" id="PTHR10587:SF133">
    <property type="entry name" value="CHITIN DEACETYLASE 1-RELATED"/>
    <property type="match status" value="1"/>
</dbReference>
<evidence type="ECO:0000313" key="4">
    <source>
        <dbReference type="EMBL" id="ADU26913.1"/>
    </source>
</evidence>
<evidence type="ECO:0000259" key="3">
    <source>
        <dbReference type="PROSITE" id="PS51677"/>
    </source>
</evidence>
<dbReference type="Pfam" id="PF01522">
    <property type="entry name" value="Polysacc_deac_1"/>
    <property type="match status" value="1"/>
</dbReference>
<keyword evidence="1" id="KW-0479">Metal-binding</keyword>
<dbReference type="GO" id="GO:0046872">
    <property type="term" value="F:metal ion binding"/>
    <property type="evidence" value="ECO:0007669"/>
    <property type="project" value="UniProtKB-KW"/>
</dbReference>
<dbReference type="EMBL" id="CP002400">
    <property type="protein sequence ID" value="ADU26913.1"/>
    <property type="molecule type" value="Genomic_DNA"/>
</dbReference>
<evidence type="ECO:0000256" key="1">
    <source>
        <dbReference type="ARBA" id="ARBA00022723"/>
    </source>
</evidence>
<name>E6U6U6_ETHHY</name>
<dbReference type="PANTHER" id="PTHR10587">
    <property type="entry name" value="GLYCOSYL TRANSFERASE-RELATED"/>
    <property type="match status" value="1"/>
</dbReference>
<evidence type="ECO:0000313" key="5">
    <source>
        <dbReference type="Proteomes" id="UP000001551"/>
    </source>
</evidence>
<dbReference type="GO" id="GO:0016810">
    <property type="term" value="F:hydrolase activity, acting on carbon-nitrogen (but not peptide) bonds"/>
    <property type="evidence" value="ECO:0007669"/>
    <property type="project" value="InterPro"/>
</dbReference>
<organism evidence="4 5">
    <name type="scientific">Ethanoligenens harbinense (strain DSM 18485 / JCM 12961 / CGMCC 1.5033 / YUAN-3)</name>
    <dbReference type="NCBI Taxonomy" id="663278"/>
    <lineage>
        <taxon>Bacteria</taxon>
        <taxon>Bacillati</taxon>
        <taxon>Bacillota</taxon>
        <taxon>Clostridia</taxon>
        <taxon>Eubacteriales</taxon>
        <taxon>Oscillospiraceae</taxon>
        <taxon>Ethanoligenens</taxon>
    </lineage>
</organism>
<accession>E6U6U6</accession>
<dbReference type="STRING" id="663278.Ethha_1375"/>
<dbReference type="InterPro" id="IPR011330">
    <property type="entry name" value="Glyco_hydro/deAcase_b/a-brl"/>
</dbReference>
<dbReference type="eggNOG" id="COG0726">
    <property type="taxonomic scope" value="Bacteria"/>
</dbReference>
<dbReference type="InterPro" id="IPR002509">
    <property type="entry name" value="NODB_dom"/>
</dbReference>
<gene>
    <name evidence="4" type="ordered locus">Ethha_1375</name>
</gene>
<dbReference type="AlphaFoldDB" id="E6U6U6"/>
<dbReference type="SUPFAM" id="SSF88713">
    <property type="entry name" value="Glycoside hydrolase/deacetylase"/>
    <property type="match status" value="1"/>
</dbReference>
<dbReference type="InterPro" id="IPR050248">
    <property type="entry name" value="Polysacc_deacetylase_ArnD"/>
</dbReference>
<dbReference type="Proteomes" id="UP000001551">
    <property type="component" value="Chromosome"/>
</dbReference>
<dbReference type="PROSITE" id="PS51677">
    <property type="entry name" value="NODB"/>
    <property type="match status" value="1"/>
</dbReference>
<proteinExistence type="predicted"/>
<reference evidence="4 5" key="1">
    <citation type="submission" date="2010-12" db="EMBL/GenBank/DDBJ databases">
        <title>Complete sequence of Ethanoligenens harbinense YUAN-3.</title>
        <authorList>
            <person name="Lucas S."/>
            <person name="Copeland A."/>
            <person name="Lapidus A."/>
            <person name="Cheng J.-F."/>
            <person name="Bruce D."/>
            <person name="Goodwin L."/>
            <person name="Pitluck S."/>
            <person name="Chertkov O."/>
            <person name="Misra M."/>
            <person name="Detter J.C."/>
            <person name="Han C."/>
            <person name="Tapia R."/>
            <person name="Land M."/>
            <person name="Hauser L."/>
            <person name="Jeffries C."/>
            <person name="Kyrpides N."/>
            <person name="Ivanova N."/>
            <person name="Mikhailova N."/>
            <person name="Wang A."/>
            <person name="Mouttaki H."/>
            <person name="He Z."/>
            <person name="Zhou J."/>
            <person name="Hemme C.L."/>
            <person name="Woyke T."/>
        </authorList>
    </citation>
    <scope>NUCLEOTIDE SEQUENCE [LARGE SCALE GENOMIC DNA]</scope>
    <source>
        <strain evidence="5">DSM 18485 / JCM 12961 / CGMCC 1.5033 / YUAN-3</strain>
    </source>
</reference>
<dbReference type="HOGENOM" id="CLU_021264_0_2_9"/>
<keyword evidence="5" id="KW-1185">Reference proteome</keyword>
<dbReference type="KEGG" id="eha:Ethha_1375"/>
<evidence type="ECO:0000256" key="2">
    <source>
        <dbReference type="ARBA" id="ARBA00022801"/>
    </source>
</evidence>
<feature type="domain" description="NodB homology" evidence="3">
    <location>
        <begin position="55"/>
        <end position="232"/>
    </location>
</feature>
<sequence length="272" mass="29933">MKVWILKKHTLIFAAVVTALCVALAFFVIQLVPRGIAAAAAKKELPIYCVDRTEKIASLSFDAAWGAEDTPTLIRILNEHHVHATFFVVGQWVDKYPDAVKALSDAGNEVMNHSDTHPHMPSLSREAMQAQVSQCDQKIEKITGKKPTLFRPPYGDYNNTVIETLRGMDHDVIQWDVDSLDWKGISADAIQKRVLSKVRPGSIVLFHNAALHTPEALPGIIDSLQKDGYQLVPISQLIYHGAYTIDTQGRQHAVTSSTESSHAADAASTGLF</sequence>
<keyword evidence="2" id="KW-0378">Hydrolase</keyword>
<dbReference type="GO" id="GO:0005975">
    <property type="term" value="P:carbohydrate metabolic process"/>
    <property type="evidence" value="ECO:0007669"/>
    <property type="project" value="InterPro"/>
</dbReference>
<dbReference type="CDD" id="cd10917">
    <property type="entry name" value="CE4_NodB_like_6s_7s"/>
    <property type="match status" value="1"/>
</dbReference>
<protein>
    <submittedName>
        <fullName evidence="4">Polysaccharide deacetylase</fullName>
    </submittedName>
</protein>
<dbReference type="GO" id="GO:0016020">
    <property type="term" value="C:membrane"/>
    <property type="evidence" value="ECO:0007669"/>
    <property type="project" value="TreeGrafter"/>
</dbReference>
<dbReference type="Gene3D" id="3.20.20.370">
    <property type="entry name" value="Glycoside hydrolase/deacetylase"/>
    <property type="match status" value="1"/>
</dbReference>